<dbReference type="EMBL" id="LWDP01000075">
    <property type="protein sequence ID" value="ORD93493.1"/>
    <property type="molecule type" value="Genomic_DNA"/>
</dbReference>
<evidence type="ECO:0000313" key="2">
    <source>
        <dbReference type="Proteomes" id="UP000192639"/>
    </source>
</evidence>
<name>A0A1Y1S5P7_9MICR</name>
<proteinExistence type="predicted"/>
<dbReference type="AlphaFoldDB" id="A0A1Y1S5P7"/>
<keyword evidence="2" id="KW-1185">Reference proteome</keyword>
<comment type="caution">
    <text evidence="1">The sequence shown here is derived from an EMBL/GenBank/DDBJ whole genome shotgun (WGS) entry which is preliminary data.</text>
</comment>
<accession>A0A1Y1S5P7</accession>
<sequence>MLFIDNSTVIHTTIYFSPFYHFFGKVIKITGVIYWSRHDIFKSNEVFDVDTSRIAELTSAKVSTLSMGMFET</sequence>
<organism evidence="1 2">
    <name type="scientific">Enterospora canceri</name>
    <dbReference type="NCBI Taxonomy" id="1081671"/>
    <lineage>
        <taxon>Eukaryota</taxon>
        <taxon>Fungi</taxon>
        <taxon>Fungi incertae sedis</taxon>
        <taxon>Microsporidia</taxon>
        <taxon>Enterocytozoonidae</taxon>
        <taxon>Enterospora</taxon>
    </lineage>
</organism>
<evidence type="ECO:0000313" key="1">
    <source>
        <dbReference type="EMBL" id="ORD93493.1"/>
    </source>
</evidence>
<dbReference type="VEuPathDB" id="MicrosporidiaDB:ECANGB1_2146"/>
<protein>
    <submittedName>
        <fullName evidence="1">Uncharacterized protein</fullName>
    </submittedName>
</protein>
<gene>
    <name evidence="1" type="ORF">ECANGB1_2146</name>
</gene>
<reference evidence="1 2" key="1">
    <citation type="journal article" date="2017" name="Environ. Microbiol.">
        <title>Decay of the glycolytic pathway and adaptation to intranuclear parasitism within Enterocytozoonidae microsporidia.</title>
        <authorList>
            <person name="Wiredu Boakye D."/>
            <person name="Jaroenlak P."/>
            <person name="Prachumwat A."/>
            <person name="Williams T.A."/>
            <person name="Bateman K.S."/>
            <person name="Itsathitphaisarn O."/>
            <person name="Sritunyalucksana K."/>
            <person name="Paszkiewicz K.H."/>
            <person name="Moore K.A."/>
            <person name="Stentiford G.D."/>
            <person name="Williams B.A."/>
        </authorList>
    </citation>
    <scope>NUCLEOTIDE SEQUENCE [LARGE SCALE GENOMIC DNA]</scope>
    <source>
        <strain evidence="1 2">GB1</strain>
    </source>
</reference>
<dbReference type="Proteomes" id="UP000192639">
    <property type="component" value="Unassembled WGS sequence"/>
</dbReference>